<evidence type="ECO:0000313" key="10">
    <source>
        <dbReference type="EnsemblMetazoa" id="PHUM424860-PA"/>
    </source>
</evidence>
<dbReference type="PROSITE" id="PS00627">
    <property type="entry name" value="GHMP_KINASES_ATP"/>
    <property type="match status" value="1"/>
</dbReference>
<dbReference type="Pfam" id="PF08544">
    <property type="entry name" value="GHMP_kinases_C"/>
    <property type="match status" value="1"/>
</dbReference>
<evidence type="ECO:0000259" key="6">
    <source>
        <dbReference type="Pfam" id="PF00288"/>
    </source>
</evidence>
<dbReference type="Gene3D" id="3.30.70.3170">
    <property type="match status" value="1"/>
</dbReference>
<name>E0VT04_PEDHC</name>
<dbReference type="CTD" id="8230109"/>
<dbReference type="Proteomes" id="UP000009046">
    <property type="component" value="Unassembled WGS sequence"/>
</dbReference>
<comment type="similarity">
    <text evidence="1">Belongs to the GHMP kinase family. GalK subfamily.</text>
</comment>
<evidence type="ECO:0000259" key="8">
    <source>
        <dbReference type="Pfam" id="PF10509"/>
    </source>
</evidence>
<dbReference type="EC" id="2.7.1.157" evidence="9"/>
<dbReference type="AlphaFoldDB" id="E0VT04"/>
<dbReference type="KEGG" id="phu:Phum_PHUM424860"/>
<gene>
    <name evidence="10" type="primary">8230109</name>
    <name evidence="9" type="ORF">Phum_PHUM424860</name>
</gene>
<dbReference type="PROSITE" id="PS00106">
    <property type="entry name" value="GALACTOKINASE"/>
    <property type="match status" value="1"/>
</dbReference>
<dbReference type="OrthoDB" id="187738at2759"/>
<dbReference type="PRINTS" id="PR00473">
    <property type="entry name" value="GALCTOKINASE"/>
</dbReference>
<dbReference type="PANTHER" id="PTHR10457:SF7">
    <property type="entry name" value="GALACTOKINASE-RELATED"/>
    <property type="match status" value="1"/>
</dbReference>
<dbReference type="OMA" id="GFHDTYF"/>
<dbReference type="HOGENOM" id="CLU_017814_6_2_1"/>
<accession>E0VT04</accession>
<dbReference type="Pfam" id="PF10509">
    <property type="entry name" value="GalKase_gal_bdg"/>
    <property type="match status" value="1"/>
</dbReference>
<dbReference type="InterPro" id="IPR014721">
    <property type="entry name" value="Ribsml_uS5_D2-typ_fold_subgr"/>
</dbReference>
<dbReference type="EMBL" id="AAZO01005192">
    <property type="status" value="NOT_ANNOTATED_CDS"/>
    <property type="molecule type" value="Genomic_DNA"/>
</dbReference>
<dbReference type="Gene3D" id="1.20.1440.340">
    <property type="match status" value="1"/>
</dbReference>
<dbReference type="InterPro" id="IPR000705">
    <property type="entry name" value="Galactokinase"/>
</dbReference>
<keyword evidence="11" id="KW-1185">Reference proteome</keyword>
<keyword evidence="3" id="KW-0547">Nucleotide-binding</keyword>
<dbReference type="NCBIfam" id="TIGR00131">
    <property type="entry name" value="gal_kin"/>
    <property type="match status" value="1"/>
</dbReference>
<sequence length="471" mass="52820">MSDLNSVSEGNYPPVYPLPNDEDIITLTKYFKKKYNEEPDFYARAPGRVNLIGEHVDYCGYSVCPMAVQQHVVIAFKLSDDSVVKISNVDETYNSYECSINDVNIPENVLPEWHFYFLCGVKGVLEKLPPETTRRGFRASVYGNIPLGSGLSSSSALVSAVTLALSRAYNLTLTKEELADLAAKSERYIGTLGGGMDQAISFLATKGCAKHISFDPLKSTDLKLPDGALFVIAHSLIQMNKAATQDFNCRVVECRLACQVLAKRLRLDWKRINKLAFLQKSIGLGVRHLRALATETLHEEPYTKDEICKELQITQEELNKTSLTENTKHIQHFKLKQRMLHVTEEVERVMEFIRICKEAEKGTMSSESALYSLGKLLKKSHESLKNLYECSHEELDKIIKLAENHTLGARLTGAGWGGCTVALTAKDKVEDYIETLKEEFYRCNERAEDLDLDNLVFVTEPGNGAAIFIKS</sequence>
<dbReference type="FunCoup" id="E0VT04">
    <property type="interactions" value="1514"/>
</dbReference>
<dbReference type="GO" id="GO:0005524">
    <property type="term" value="F:ATP binding"/>
    <property type="evidence" value="ECO:0007669"/>
    <property type="project" value="UniProtKB-KW"/>
</dbReference>
<dbReference type="InterPro" id="IPR006203">
    <property type="entry name" value="GHMP_knse_ATP-bd_CS"/>
</dbReference>
<dbReference type="SUPFAM" id="SSF54211">
    <property type="entry name" value="Ribosomal protein S5 domain 2-like"/>
    <property type="match status" value="1"/>
</dbReference>
<dbReference type="PANTHER" id="PTHR10457">
    <property type="entry name" value="MEVALONATE KINASE/GALACTOKINASE"/>
    <property type="match status" value="1"/>
</dbReference>
<proteinExistence type="inferred from homology"/>
<keyword evidence="2 9" id="KW-0808">Transferase</keyword>
<feature type="domain" description="GHMP kinase N-terminal" evidence="6">
    <location>
        <begin position="121"/>
        <end position="203"/>
    </location>
</feature>
<keyword evidence="5" id="KW-0067">ATP-binding</keyword>
<dbReference type="GO" id="GO:0004335">
    <property type="term" value="F:galactokinase activity"/>
    <property type="evidence" value="ECO:0007669"/>
    <property type="project" value="InterPro"/>
</dbReference>
<dbReference type="InterPro" id="IPR036554">
    <property type="entry name" value="GHMP_kinase_C_sf"/>
</dbReference>
<keyword evidence="4 9" id="KW-0418">Kinase</keyword>
<dbReference type="InterPro" id="IPR019741">
    <property type="entry name" value="Galactokinase_CS"/>
</dbReference>
<dbReference type="STRING" id="121224.E0VT04"/>
<evidence type="ECO:0000259" key="7">
    <source>
        <dbReference type="Pfam" id="PF08544"/>
    </source>
</evidence>
<dbReference type="InterPro" id="IPR006204">
    <property type="entry name" value="GHMP_kinase_N_dom"/>
</dbReference>
<evidence type="ECO:0000256" key="1">
    <source>
        <dbReference type="ARBA" id="ARBA00006566"/>
    </source>
</evidence>
<dbReference type="PIRSF" id="PIRSF000530">
    <property type="entry name" value="Galactokinase"/>
    <property type="match status" value="1"/>
</dbReference>
<dbReference type="InterPro" id="IPR020568">
    <property type="entry name" value="Ribosomal_Su5_D2-typ_SF"/>
</dbReference>
<feature type="domain" description="Galactokinase N-terminal" evidence="8">
    <location>
        <begin position="30"/>
        <end position="77"/>
    </location>
</feature>
<dbReference type="GeneID" id="8230109"/>
<dbReference type="InParanoid" id="E0VT04"/>
<organism>
    <name type="scientific">Pediculus humanus subsp. corporis</name>
    <name type="common">Body louse</name>
    <dbReference type="NCBI Taxonomy" id="121224"/>
    <lineage>
        <taxon>Eukaryota</taxon>
        <taxon>Metazoa</taxon>
        <taxon>Ecdysozoa</taxon>
        <taxon>Arthropoda</taxon>
        <taxon>Hexapoda</taxon>
        <taxon>Insecta</taxon>
        <taxon>Pterygota</taxon>
        <taxon>Neoptera</taxon>
        <taxon>Paraneoptera</taxon>
        <taxon>Psocodea</taxon>
        <taxon>Troctomorpha</taxon>
        <taxon>Phthiraptera</taxon>
        <taxon>Anoplura</taxon>
        <taxon>Pediculidae</taxon>
        <taxon>Pediculus</taxon>
    </lineage>
</organism>
<dbReference type="EMBL" id="DS235759">
    <property type="protein sequence ID" value="EEB16510.1"/>
    <property type="molecule type" value="Genomic_DNA"/>
</dbReference>
<dbReference type="GO" id="GO:0033858">
    <property type="term" value="F:N-acetylgalactosamine kinase activity"/>
    <property type="evidence" value="ECO:0007669"/>
    <property type="project" value="UniProtKB-EC"/>
</dbReference>
<dbReference type="GO" id="GO:0005829">
    <property type="term" value="C:cytosol"/>
    <property type="evidence" value="ECO:0007669"/>
    <property type="project" value="TreeGrafter"/>
</dbReference>
<dbReference type="Gene3D" id="3.30.230.10">
    <property type="match status" value="1"/>
</dbReference>
<dbReference type="InterPro" id="IPR013750">
    <property type="entry name" value="GHMP_kinase_C_dom"/>
</dbReference>
<dbReference type="SUPFAM" id="SSF55060">
    <property type="entry name" value="GHMP Kinase, C-terminal domain"/>
    <property type="match status" value="1"/>
</dbReference>
<evidence type="ECO:0000313" key="9">
    <source>
        <dbReference type="EMBL" id="EEB16510.1"/>
    </source>
</evidence>
<evidence type="ECO:0000256" key="3">
    <source>
        <dbReference type="ARBA" id="ARBA00022741"/>
    </source>
</evidence>
<evidence type="ECO:0000313" key="11">
    <source>
        <dbReference type="Proteomes" id="UP000009046"/>
    </source>
</evidence>
<dbReference type="EnsemblMetazoa" id="PHUM424860-RA">
    <property type="protein sequence ID" value="PHUM424860-PA"/>
    <property type="gene ID" value="PHUM424860"/>
</dbReference>
<protein>
    <submittedName>
        <fullName evidence="9 10">N-acetylgalactosamine kinase, putative</fullName>
        <ecNumber evidence="9">2.7.1.157</ecNumber>
    </submittedName>
</protein>
<dbReference type="GO" id="GO:0006012">
    <property type="term" value="P:galactose metabolic process"/>
    <property type="evidence" value="ECO:0007669"/>
    <property type="project" value="InterPro"/>
</dbReference>
<evidence type="ECO:0000256" key="5">
    <source>
        <dbReference type="ARBA" id="ARBA00022840"/>
    </source>
</evidence>
<reference evidence="10" key="3">
    <citation type="submission" date="2021-02" db="UniProtKB">
        <authorList>
            <consortium name="EnsemblMetazoa"/>
        </authorList>
    </citation>
    <scope>IDENTIFICATION</scope>
    <source>
        <strain evidence="10">USDA</strain>
    </source>
</reference>
<dbReference type="eggNOG" id="KOG0631">
    <property type="taxonomic scope" value="Eukaryota"/>
</dbReference>
<dbReference type="InterPro" id="IPR006206">
    <property type="entry name" value="Mevalonate/galactokinase"/>
</dbReference>
<feature type="domain" description="GHMP kinase C-terminal" evidence="7">
    <location>
        <begin position="370"/>
        <end position="441"/>
    </location>
</feature>
<dbReference type="PRINTS" id="PR00959">
    <property type="entry name" value="MEVGALKINASE"/>
</dbReference>
<dbReference type="InterPro" id="IPR019539">
    <property type="entry name" value="GalKase_N"/>
</dbReference>
<dbReference type="VEuPathDB" id="VectorBase:PHUM424860"/>
<reference evidence="9" key="1">
    <citation type="submission" date="2007-04" db="EMBL/GenBank/DDBJ databases">
        <title>Annotation of Pediculus humanus corporis strain USDA.</title>
        <authorList>
            <person name="Kirkness E."/>
            <person name="Hannick L."/>
            <person name="Hass B."/>
            <person name="Bruggner R."/>
            <person name="Lawson D."/>
            <person name="Bidwell S."/>
            <person name="Joardar V."/>
            <person name="Caler E."/>
            <person name="Walenz B."/>
            <person name="Inman J."/>
            <person name="Schobel S."/>
            <person name="Galinsky K."/>
            <person name="Amedeo P."/>
            <person name="Strausberg R."/>
        </authorList>
    </citation>
    <scope>NUCLEOTIDE SEQUENCE</scope>
    <source>
        <strain evidence="9">USDA</strain>
    </source>
</reference>
<evidence type="ECO:0000256" key="2">
    <source>
        <dbReference type="ARBA" id="ARBA00022679"/>
    </source>
</evidence>
<dbReference type="RefSeq" id="XP_002429248.1">
    <property type="nucleotide sequence ID" value="XM_002429203.1"/>
</dbReference>
<reference evidence="9" key="2">
    <citation type="submission" date="2007-04" db="EMBL/GenBank/DDBJ databases">
        <title>The genome of the human body louse.</title>
        <authorList>
            <consortium name="The Human Body Louse Genome Consortium"/>
            <person name="Kirkness E."/>
            <person name="Walenz B."/>
            <person name="Hass B."/>
            <person name="Bruggner R."/>
            <person name="Strausberg R."/>
        </authorList>
    </citation>
    <scope>NUCLEOTIDE SEQUENCE</scope>
    <source>
        <strain evidence="9">USDA</strain>
    </source>
</reference>
<dbReference type="Pfam" id="PF00288">
    <property type="entry name" value="GHMP_kinases_N"/>
    <property type="match status" value="1"/>
</dbReference>
<evidence type="ECO:0000256" key="4">
    <source>
        <dbReference type="ARBA" id="ARBA00022777"/>
    </source>
</evidence>